<protein>
    <submittedName>
        <fullName evidence="6">Beta,beta-carotene 15,15'-dioxygenase</fullName>
    </submittedName>
</protein>
<sequence length="498" mass="56058">MQSIATGRLAVGLRTVEEHPQFIPLKVNGTLPPYLSSSSLFRIGPGRFEATHSDGRPLKVRHWFDGLSILHHFQIDARQNQVSYRSRSLSDALLRAIEATPSSSFVQFTFGRSDPCRSALGKLFQLWTPSTVDPQHLTEAANINVTVQHIPGKGVCARTDSVSSLKIDENTLEIDHFFDLNNVAGTKGAHIAASHGHYDAHTGDFINYTFKFGPGNVHYTVFRIDRDGKSHQLASFRDKPMYLHSFATTEKYVILMLWPLEINSLAVLYNKSLMDGMKFHKDHPTKFVVISRERNEIHATYTYDAFFCFHTVNAFDVDNSVVIDLSYYRDATIIDEFEVDKMLNASCFSLSSLVRFTLDGIHEAAAAKSSPRARMHVINPEPFELMRINPDRQRLDYRYTYGVTNVNALFDAIAKVCVKTGERWLWKAENRIVGEPIFVPDPQGQSEEDGCLLVVVLDVEGKHSSMCVIDAKSMHMIADAAVPDVVPLGFHGMYKNIQ</sequence>
<evidence type="ECO:0000256" key="4">
    <source>
        <dbReference type="ARBA" id="ARBA00023004"/>
    </source>
</evidence>
<dbReference type="OrthoDB" id="3187at2759"/>
<comment type="caution">
    <text evidence="6">The sequence shown here is derived from an EMBL/GenBank/DDBJ whole genome shotgun (WGS) entry which is preliminary data.</text>
</comment>
<dbReference type="Proteomes" id="UP000247409">
    <property type="component" value="Unassembled WGS sequence"/>
</dbReference>
<evidence type="ECO:0000256" key="1">
    <source>
        <dbReference type="ARBA" id="ARBA00006787"/>
    </source>
</evidence>
<comment type="similarity">
    <text evidence="1">Belongs to the carotenoid oxygenase family.</text>
</comment>
<dbReference type="GO" id="GO:0016121">
    <property type="term" value="P:carotene catabolic process"/>
    <property type="evidence" value="ECO:0007669"/>
    <property type="project" value="TreeGrafter"/>
</dbReference>
<dbReference type="PANTHER" id="PTHR10543:SF24">
    <property type="entry name" value="CAROTENOID ISOMEROOXYGENASE"/>
    <property type="match status" value="1"/>
</dbReference>
<gene>
    <name evidence="6" type="ORF">BWQ96_05465</name>
</gene>
<dbReference type="AlphaFoldDB" id="A0A2V3IRQ3"/>
<keyword evidence="2 5" id="KW-0479">Metal-binding</keyword>
<comment type="cofactor">
    <cofactor evidence="5">
        <name>Fe(2+)</name>
        <dbReference type="ChEBI" id="CHEBI:29033"/>
    </cofactor>
    <text evidence="5">Binds 1 Fe(2+) ion per subunit.</text>
</comment>
<keyword evidence="7" id="KW-1185">Reference proteome</keyword>
<keyword evidence="6" id="KW-0223">Dioxygenase</keyword>
<accession>A0A2V3IRQ3</accession>
<dbReference type="GO" id="GO:0010436">
    <property type="term" value="F:carotenoid dioxygenase activity"/>
    <property type="evidence" value="ECO:0007669"/>
    <property type="project" value="TreeGrafter"/>
</dbReference>
<evidence type="ECO:0000313" key="7">
    <source>
        <dbReference type="Proteomes" id="UP000247409"/>
    </source>
</evidence>
<keyword evidence="4 5" id="KW-0408">Iron</keyword>
<dbReference type="STRING" id="448386.A0A2V3IRQ3"/>
<reference evidence="6 7" key="1">
    <citation type="journal article" date="2018" name="Mol. Biol. Evol.">
        <title>Analysis of the draft genome of the red seaweed Gracilariopsis chorda provides insights into genome size evolution in Rhodophyta.</title>
        <authorList>
            <person name="Lee J."/>
            <person name="Yang E.C."/>
            <person name="Graf L."/>
            <person name="Yang J.H."/>
            <person name="Qiu H."/>
            <person name="Zel Zion U."/>
            <person name="Chan C.X."/>
            <person name="Stephens T.G."/>
            <person name="Weber A.P.M."/>
            <person name="Boo G.H."/>
            <person name="Boo S.M."/>
            <person name="Kim K.M."/>
            <person name="Shin Y."/>
            <person name="Jung M."/>
            <person name="Lee S.J."/>
            <person name="Yim H.S."/>
            <person name="Lee J.H."/>
            <person name="Bhattacharya D."/>
            <person name="Yoon H.S."/>
        </authorList>
    </citation>
    <scope>NUCLEOTIDE SEQUENCE [LARGE SCALE GENOMIC DNA]</scope>
    <source>
        <strain evidence="6 7">SKKU-2015</strain>
        <tissue evidence="6">Whole body</tissue>
    </source>
</reference>
<dbReference type="Pfam" id="PF03055">
    <property type="entry name" value="RPE65"/>
    <property type="match status" value="1"/>
</dbReference>
<dbReference type="GO" id="GO:0046872">
    <property type="term" value="F:metal ion binding"/>
    <property type="evidence" value="ECO:0007669"/>
    <property type="project" value="UniProtKB-KW"/>
</dbReference>
<dbReference type="InterPro" id="IPR004294">
    <property type="entry name" value="Carotenoid_Oase"/>
</dbReference>
<proteinExistence type="inferred from homology"/>
<evidence type="ECO:0000313" key="6">
    <source>
        <dbReference type="EMBL" id="PXF44795.1"/>
    </source>
</evidence>
<organism evidence="6 7">
    <name type="scientific">Gracilariopsis chorda</name>
    <dbReference type="NCBI Taxonomy" id="448386"/>
    <lineage>
        <taxon>Eukaryota</taxon>
        <taxon>Rhodophyta</taxon>
        <taxon>Florideophyceae</taxon>
        <taxon>Rhodymeniophycidae</taxon>
        <taxon>Gracilariales</taxon>
        <taxon>Gracilariaceae</taxon>
        <taxon>Gracilariopsis</taxon>
    </lineage>
</organism>
<feature type="binding site" evidence="5">
    <location>
        <position position="310"/>
    </location>
    <ligand>
        <name>Fe cation</name>
        <dbReference type="ChEBI" id="CHEBI:24875"/>
        <note>catalytic</note>
    </ligand>
</feature>
<evidence type="ECO:0000256" key="5">
    <source>
        <dbReference type="PIRSR" id="PIRSR604294-1"/>
    </source>
</evidence>
<keyword evidence="3" id="KW-0560">Oxidoreductase</keyword>
<feature type="binding site" evidence="5">
    <location>
        <position position="195"/>
    </location>
    <ligand>
        <name>Fe cation</name>
        <dbReference type="ChEBI" id="CHEBI:24875"/>
        <note>catalytic</note>
    </ligand>
</feature>
<feature type="binding site" evidence="5">
    <location>
        <position position="244"/>
    </location>
    <ligand>
        <name>Fe cation</name>
        <dbReference type="ChEBI" id="CHEBI:24875"/>
        <note>catalytic</note>
    </ligand>
</feature>
<evidence type="ECO:0000256" key="3">
    <source>
        <dbReference type="ARBA" id="ARBA00023002"/>
    </source>
</evidence>
<name>A0A2V3IRQ3_9FLOR</name>
<dbReference type="EMBL" id="NBIV01000081">
    <property type="protein sequence ID" value="PXF44795.1"/>
    <property type="molecule type" value="Genomic_DNA"/>
</dbReference>
<feature type="binding site" evidence="5">
    <location>
        <position position="491"/>
    </location>
    <ligand>
        <name>Fe cation</name>
        <dbReference type="ChEBI" id="CHEBI:24875"/>
        <note>catalytic</note>
    </ligand>
</feature>
<evidence type="ECO:0000256" key="2">
    <source>
        <dbReference type="ARBA" id="ARBA00022723"/>
    </source>
</evidence>
<dbReference type="PANTHER" id="PTHR10543">
    <property type="entry name" value="BETA-CAROTENE DIOXYGENASE"/>
    <property type="match status" value="1"/>
</dbReference>